<evidence type="ECO:0008006" key="2">
    <source>
        <dbReference type="Google" id="ProtNLM"/>
    </source>
</evidence>
<dbReference type="AlphaFoldDB" id="X0UU86"/>
<proteinExistence type="predicted"/>
<accession>X0UU86</accession>
<protein>
    <recommendedName>
        <fullName evidence="2">B12-binding domain-containing protein</fullName>
    </recommendedName>
</protein>
<comment type="caution">
    <text evidence="1">The sequence shown here is derived from an EMBL/GenBank/DDBJ whole genome shotgun (WGS) entry which is preliminary data.</text>
</comment>
<dbReference type="SUPFAM" id="SSF52242">
    <property type="entry name" value="Cobalamin (vitamin B12)-binding domain"/>
    <property type="match status" value="1"/>
</dbReference>
<dbReference type="GO" id="GO:0031419">
    <property type="term" value="F:cobalamin binding"/>
    <property type="evidence" value="ECO:0007669"/>
    <property type="project" value="InterPro"/>
</dbReference>
<reference evidence="1" key="1">
    <citation type="journal article" date="2014" name="Front. Microbiol.">
        <title>High frequency of phylogenetically diverse reductive dehalogenase-homologous genes in deep subseafloor sedimentary metagenomes.</title>
        <authorList>
            <person name="Kawai M."/>
            <person name="Futagami T."/>
            <person name="Toyoda A."/>
            <person name="Takaki Y."/>
            <person name="Nishi S."/>
            <person name="Hori S."/>
            <person name="Arai W."/>
            <person name="Tsubouchi T."/>
            <person name="Morono Y."/>
            <person name="Uchiyama I."/>
            <person name="Ito T."/>
            <person name="Fujiyama A."/>
            <person name="Inagaki F."/>
            <person name="Takami H."/>
        </authorList>
    </citation>
    <scope>NUCLEOTIDE SEQUENCE</scope>
    <source>
        <strain evidence="1">Expedition CK06-06</strain>
    </source>
</reference>
<dbReference type="Gene3D" id="3.40.50.280">
    <property type="entry name" value="Cobalamin-binding domain"/>
    <property type="match status" value="1"/>
</dbReference>
<evidence type="ECO:0000313" key="1">
    <source>
        <dbReference type="EMBL" id="GAG03863.1"/>
    </source>
</evidence>
<gene>
    <name evidence="1" type="ORF">S01H1_32525</name>
</gene>
<organism evidence="1">
    <name type="scientific">marine sediment metagenome</name>
    <dbReference type="NCBI Taxonomy" id="412755"/>
    <lineage>
        <taxon>unclassified sequences</taxon>
        <taxon>metagenomes</taxon>
        <taxon>ecological metagenomes</taxon>
    </lineage>
</organism>
<dbReference type="GO" id="GO:0046872">
    <property type="term" value="F:metal ion binding"/>
    <property type="evidence" value="ECO:0007669"/>
    <property type="project" value="InterPro"/>
</dbReference>
<name>X0UU86_9ZZZZ</name>
<dbReference type="InterPro" id="IPR036724">
    <property type="entry name" value="Cobalamin-bd_sf"/>
</dbReference>
<feature type="non-terminal residue" evidence="1">
    <location>
        <position position="130"/>
    </location>
</feature>
<sequence>MDPCVHTLGTEKFAEWLEELGVSYVAVKLGPAVTIDELLNKVQESHPEIVAISYRLGDMHVDEIVSELIEKTLKRGLGPKTTGIRYSFGGTRPAANLVRTMTGQKLEPDRFSPAEDRHFDLDAIASEYAE</sequence>
<dbReference type="EMBL" id="BARS01020144">
    <property type="protein sequence ID" value="GAG03863.1"/>
    <property type="molecule type" value="Genomic_DNA"/>
</dbReference>